<dbReference type="GeneID" id="25796632"/>
<dbReference type="VEuPathDB" id="FungiDB:TRIVIDRAFT_64862"/>
<protein>
    <submittedName>
        <fullName evidence="1">Uncharacterized protein</fullName>
    </submittedName>
</protein>
<accession>G9NBY9</accession>
<evidence type="ECO:0000313" key="1">
    <source>
        <dbReference type="EMBL" id="EHK15214.1"/>
    </source>
</evidence>
<keyword evidence="2" id="KW-1185">Reference proteome</keyword>
<dbReference type="RefSeq" id="XP_013949418.1">
    <property type="nucleotide sequence ID" value="XM_014093943.1"/>
</dbReference>
<reference evidence="1 2" key="1">
    <citation type="journal article" date="2011" name="Genome Biol.">
        <title>Comparative genome sequence analysis underscores mycoparasitism as the ancestral life style of Trichoderma.</title>
        <authorList>
            <person name="Kubicek C.P."/>
            <person name="Herrera-Estrella A."/>
            <person name="Seidl-Seiboth V."/>
            <person name="Martinez D.A."/>
            <person name="Druzhinina I.S."/>
            <person name="Thon M."/>
            <person name="Zeilinger S."/>
            <person name="Casas-Flores S."/>
            <person name="Horwitz B.A."/>
            <person name="Mukherjee P.K."/>
            <person name="Mukherjee M."/>
            <person name="Kredics L."/>
            <person name="Alcaraz L.D."/>
            <person name="Aerts A."/>
            <person name="Antal Z."/>
            <person name="Atanasova L."/>
            <person name="Cervantes-Badillo M.G."/>
            <person name="Challacombe J."/>
            <person name="Chertkov O."/>
            <person name="McCluskey K."/>
            <person name="Coulpier F."/>
            <person name="Deshpande N."/>
            <person name="von Doehren H."/>
            <person name="Ebbole D.J."/>
            <person name="Esquivel-Naranjo E.U."/>
            <person name="Fekete E."/>
            <person name="Flipphi M."/>
            <person name="Glaser F."/>
            <person name="Gomez-Rodriguez E.Y."/>
            <person name="Gruber S."/>
            <person name="Han C."/>
            <person name="Henrissat B."/>
            <person name="Hermosa R."/>
            <person name="Hernandez-Onate M."/>
            <person name="Karaffa L."/>
            <person name="Kosti I."/>
            <person name="Le Crom S."/>
            <person name="Lindquist E."/>
            <person name="Lucas S."/>
            <person name="Luebeck M."/>
            <person name="Luebeck P.S."/>
            <person name="Margeot A."/>
            <person name="Metz B."/>
            <person name="Misra M."/>
            <person name="Nevalainen H."/>
            <person name="Omann M."/>
            <person name="Packer N."/>
            <person name="Perrone G."/>
            <person name="Uresti-Rivera E.E."/>
            <person name="Salamov A."/>
            <person name="Schmoll M."/>
            <person name="Seiboth B."/>
            <person name="Shapiro H."/>
            <person name="Sukno S."/>
            <person name="Tamayo-Ramos J.A."/>
            <person name="Tisch D."/>
            <person name="Wiest A."/>
            <person name="Wilkinson H.H."/>
            <person name="Zhang M."/>
            <person name="Coutinho P.M."/>
            <person name="Kenerley C.M."/>
            <person name="Monte E."/>
            <person name="Baker S.E."/>
            <person name="Grigoriev I.V."/>
        </authorList>
    </citation>
    <scope>NUCLEOTIDE SEQUENCE [LARGE SCALE GENOMIC DNA]</scope>
    <source>
        <strain evidence="2">Gv29-8 / FGSC 10586</strain>
    </source>
</reference>
<proteinExistence type="predicted"/>
<organism evidence="1 2">
    <name type="scientific">Hypocrea virens (strain Gv29-8 / FGSC 10586)</name>
    <name type="common">Gliocladium virens</name>
    <name type="synonym">Trichoderma virens</name>
    <dbReference type="NCBI Taxonomy" id="413071"/>
    <lineage>
        <taxon>Eukaryota</taxon>
        <taxon>Fungi</taxon>
        <taxon>Dikarya</taxon>
        <taxon>Ascomycota</taxon>
        <taxon>Pezizomycotina</taxon>
        <taxon>Sordariomycetes</taxon>
        <taxon>Hypocreomycetidae</taxon>
        <taxon>Hypocreales</taxon>
        <taxon>Hypocreaceae</taxon>
        <taxon>Trichoderma</taxon>
    </lineage>
</organism>
<dbReference type="AlphaFoldDB" id="G9NBY9"/>
<dbReference type="OrthoDB" id="4899214at2759"/>
<dbReference type="Proteomes" id="UP000007115">
    <property type="component" value="Unassembled WGS sequence"/>
</dbReference>
<sequence>MIERRKTREREEVEIAAVYLHRQYLIVITDQTVTARDTDELFEKSSSTKHWLLRRTGIANARRKQQFIYWKEHVTRLNEMRAKSSEQKVGEVNPITEDTAETPSQINLKPVIPEQTKLPVISISTTTATALKPGDFSPRGKKMEWPDPPRVDLIRGYFICHCKTLCPEKYLQKSAWIRIIADMRRIVWTQIESMGVDKNGSTMRASTHAHGTATNILKSLKLSRNIFNM</sequence>
<dbReference type="InParanoid" id="G9NBY9"/>
<dbReference type="HOGENOM" id="CLU_1209978_0_0_1"/>
<evidence type="ECO:0000313" key="2">
    <source>
        <dbReference type="Proteomes" id="UP000007115"/>
    </source>
</evidence>
<gene>
    <name evidence="1" type="ORF">TRIVIDRAFT_64862</name>
</gene>
<comment type="caution">
    <text evidence="1">The sequence shown here is derived from an EMBL/GenBank/DDBJ whole genome shotgun (WGS) entry which is preliminary data.</text>
</comment>
<dbReference type="STRING" id="413071.G9NBY9"/>
<dbReference type="EMBL" id="ABDF02000092">
    <property type="protein sequence ID" value="EHK15214.1"/>
    <property type="molecule type" value="Genomic_DNA"/>
</dbReference>
<name>G9NBY9_HYPVG</name>